<proteinExistence type="predicted"/>
<evidence type="ECO:0008006" key="3">
    <source>
        <dbReference type="Google" id="ProtNLM"/>
    </source>
</evidence>
<sequence length="343" mass="40679">MKIIRYKNNFVFFIMISLFLVGCQREKEHLSDMFDLKNDKLALAYYSAYSSTIVQNDQFVFYETENQEIIRINKKDYKRTTIIRPEKKSKVQSEGGLELSKDSLYYVHNNCVFKSDLNGKNIQRLLSAKEKKETEWINGIKIYNNEIYLLADGEWDNSIFRFYPKSKKLEKVAEDIRNPCFSGNNLYYIEHGEVGINKVDLKTLKGKIVRGQAWKNKLQYEDDLVRYKGIVENEGRVYYICWGKDDKVRLYQYRDHKKDTIQHGFSDNSDDFVYNSSIIVGFNTHWDTSEERYIQIYNLDSKQEKKIKMPNDTWSAEFVIDDMVVCTYLYDNGEFGHILKLDI</sequence>
<evidence type="ECO:0000313" key="1">
    <source>
        <dbReference type="EMBL" id="MBC5678469.1"/>
    </source>
</evidence>
<dbReference type="SUPFAM" id="SSF63829">
    <property type="entry name" value="Calcium-dependent phosphotriesterase"/>
    <property type="match status" value="1"/>
</dbReference>
<keyword evidence="2" id="KW-1185">Reference proteome</keyword>
<protein>
    <recommendedName>
        <fullName evidence="3">DUF5050 domain-containing protein</fullName>
    </recommendedName>
</protein>
<dbReference type="RefSeq" id="WP_024728688.1">
    <property type="nucleotide sequence ID" value="NZ_JACOOS010000016.1"/>
</dbReference>
<comment type="caution">
    <text evidence="1">The sequence shown here is derived from an EMBL/GenBank/DDBJ whole genome shotgun (WGS) entry which is preliminary data.</text>
</comment>
<organism evidence="1 2">
    <name type="scientific">Anaerostipes hominis</name>
    <name type="common">ex Liu et al. 2021</name>
    <dbReference type="NCBI Taxonomy" id="2763018"/>
    <lineage>
        <taxon>Bacteria</taxon>
        <taxon>Bacillati</taxon>
        <taxon>Bacillota</taxon>
        <taxon>Clostridia</taxon>
        <taxon>Lachnospirales</taxon>
        <taxon>Lachnospiraceae</taxon>
        <taxon>Anaerostipes</taxon>
    </lineage>
</organism>
<name>A0ABR7FTK2_9FIRM</name>
<dbReference type="EMBL" id="JACOOS010000016">
    <property type="protein sequence ID" value="MBC5678469.1"/>
    <property type="molecule type" value="Genomic_DNA"/>
</dbReference>
<gene>
    <name evidence="1" type="ORF">H8S22_12955</name>
</gene>
<accession>A0ABR7FTK2</accession>
<reference evidence="1 2" key="1">
    <citation type="submission" date="2020-08" db="EMBL/GenBank/DDBJ databases">
        <title>Genome public.</title>
        <authorList>
            <person name="Liu C."/>
            <person name="Sun Q."/>
        </authorList>
    </citation>
    <scope>NUCLEOTIDE SEQUENCE [LARGE SCALE GENOMIC DNA]</scope>
    <source>
        <strain evidence="1 2">NSJ-7</strain>
    </source>
</reference>
<dbReference type="PROSITE" id="PS51257">
    <property type="entry name" value="PROKAR_LIPOPROTEIN"/>
    <property type="match status" value="1"/>
</dbReference>
<evidence type="ECO:0000313" key="2">
    <source>
        <dbReference type="Proteomes" id="UP000635828"/>
    </source>
</evidence>
<dbReference type="Proteomes" id="UP000635828">
    <property type="component" value="Unassembled WGS sequence"/>
</dbReference>